<protein>
    <submittedName>
        <fullName evidence="3">Transposase</fullName>
    </submittedName>
</protein>
<feature type="compositionally biased region" description="Gly residues" evidence="1">
    <location>
        <begin position="332"/>
        <end position="344"/>
    </location>
</feature>
<feature type="region of interest" description="Disordered" evidence="1">
    <location>
        <begin position="132"/>
        <end position="200"/>
    </location>
</feature>
<dbReference type="EMBL" id="FN648630">
    <property type="protein sequence ID" value="CBN74791.1"/>
    <property type="molecule type" value="Genomic_DNA"/>
</dbReference>
<feature type="compositionally biased region" description="Basic residues" evidence="1">
    <location>
        <begin position="230"/>
        <end position="254"/>
    </location>
</feature>
<evidence type="ECO:0000313" key="4">
    <source>
        <dbReference type="Proteomes" id="UP000002630"/>
    </source>
</evidence>
<dbReference type="OrthoDB" id="128940at2759"/>
<dbReference type="Pfam" id="PF03184">
    <property type="entry name" value="DDE_1"/>
    <property type="match status" value="1"/>
</dbReference>
<dbReference type="AlphaFoldDB" id="D8LN28"/>
<accession>D8LN28</accession>
<dbReference type="InterPro" id="IPR004875">
    <property type="entry name" value="DDE_SF_endonuclease_dom"/>
</dbReference>
<evidence type="ECO:0000313" key="3">
    <source>
        <dbReference type="EMBL" id="CBN74791.1"/>
    </source>
</evidence>
<gene>
    <name evidence="3" type="ORF">Esi_0043_0002</name>
</gene>
<feature type="compositionally biased region" description="Gly residues" evidence="1">
    <location>
        <begin position="296"/>
        <end position="324"/>
    </location>
</feature>
<dbReference type="InParanoid" id="D8LN28"/>
<reference evidence="3 4" key="1">
    <citation type="journal article" date="2010" name="Nature">
        <title>The Ectocarpus genome and the independent evolution of multicellularity in brown algae.</title>
        <authorList>
            <person name="Cock J.M."/>
            <person name="Sterck L."/>
            <person name="Rouze P."/>
            <person name="Scornet D."/>
            <person name="Allen A.E."/>
            <person name="Amoutzias G."/>
            <person name="Anthouard V."/>
            <person name="Artiguenave F."/>
            <person name="Aury J.M."/>
            <person name="Badger J.H."/>
            <person name="Beszteri B."/>
            <person name="Billiau K."/>
            <person name="Bonnet E."/>
            <person name="Bothwell J.H."/>
            <person name="Bowler C."/>
            <person name="Boyen C."/>
            <person name="Brownlee C."/>
            <person name="Carrano C.J."/>
            <person name="Charrier B."/>
            <person name="Cho G.Y."/>
            <person name="Coelho S.M."/>
            <person name="Collen J."/>
            <person name="Corre E."/>
            <person name="Da Silva C."/>
            <person name="Delage L."/>
            <person name="Delaroque N."/>
            <person name="Dittami S.M."/>
            <person name="Doulbeau S."/>
            <person name="Elias M."/>
            <person name="Farnham G."/>
            <person name="Gachon C.M."/>
            <person name="Gschloessl B."/>
            <person name="Heesch S."/>
            <person name="Jabbari K."/>
            <person name="Jubin C."/>
            <person name="Kawai H."/>
            <person name="Kimura K."/>
            <person name="Kloareg B."/>
            <person name="Kupper F.C."/>
            <person name="Lang D."/>
            <person name="Le Bail A."/>
            <person name="Leblanc C."/>
            <person name="Lerouge P."/>
            <person name="Lohr M."/>
            <person name="Lopez P.J."/>
            <person name="Martens C."/>
            <person name="Maumus F."/>
            <person name="Michel G."/>
            <person name="Miranda-Saavedra D."/>
            <person name="Morales J."/>
            <person name="Moreau H."/>
            <person name="Motomura T."/>
            <person name="Nagasato C."/>
            <person name="Napoli C.A."/>
            <person name="Nelson D.R."/>
            <person name="Nyvall-Collen P."/>
            <person name="Peters A.F."/>
            <person name="Pommier C."/>
            <person name="Potin P."/>
            <person name="Poulain J."/>
            <person name="Quesneville H."/>
            <person name="Read B."/>
            <person name="Rensing S.A."/>
            <person name="Ritter A."/>
            <person name="Rousvoal S."/>
            <person name="Samanta M."/>
            <person name="Samson G."/>
            <person name="Schroeder D.C."/>
            <person name="Segurens B."/>
            <person name="Strittmatter M."/>
            <person name="Tonon T."/>
            <person name="Tregear J.W."/>
            <person name="Valentin K."/>
            <person name="von Dassow P."/>
            <person name="Yamagishi T."/>
            <person name="Van de Peer Y."/>
            <person name="Wincker P."/>
        </authorList>
    </citation>
    <scope>NUCLEOTIDE SEQUENCE [LARGE SCALE GENOMIC DNA]</scope>
    <source>
        <strain evidence="4">Ec32 / CCAP1310/4</strain>
    </source>
</reference>
<feature type="domain" description="DDE-1" evidence="2">
    <location>
        <begin position="3"/>
        <end position="76"/>
    </location>
</feature>
<feature type="region of interest" description="Disordered" evidence="1">
    <location>
        <begin position="225"/>
        <end position="344"/>
    </location>
</feature>
<sequence length="344" mass="36668">MAYLKDFHKQLGDRGLLDGKPHILLLDGHASHVSVEVVRLAMNLKIILFQLPSRTSHITQPLDVVAFGRFKKSVARVLACFYHNSGGLLPLKRDMPGVIADAWKVSFTPEMNKSSFAGAGLWPVNMEGRLKGTAKKKERRDERPPLQDVPIAAPNEQLGNRHRRKDPQGAEGARAHRHGNPSRHGVTRWPLDSKEAREEDGDLTGLALAFPTEATSPRLSSWTLLLKKNAQTRRRATRKLRGPAKRRGQKKRPRSCCGGRAWQMEEGDGGGEEGGGRKGEGAAGTEREREGDGGGEEGAGGGGGEASGRGEGGGGRGVGRGDGVAGWERVAGKGGAAGWGGAAG</sequence>
<proteinExistence type="predicted"/>
<dbReference type="eggNOG" id="ENOG502SBGG">
    <property type="taxonomic scope" value="Eukaryota"/>
</dbReference>
<keyword evidence="4" id="KW-1185">Reference proteome</keyword>
<evidence type="ECO:0000259" key="2">
    <source>
        <dbReference type="Pfam" id="PF03184"/>
    </source>
</evidence>
<dbReference type="Proteomes" id="UP000002630">
    <property type="component" value="Linkage Group LG03"/>
</dbReference>
<organism evidence="3 4">
    <name type="scientific">Ectocarpus siliculosus</name>
    <name type="common">Brown alga</name>
    <name type="synonym">Conferva siliculosa</name>
    <dbReference type="NCBI Taxonomy" id="2880"/>
    <lineage>
        <taxon>Eukaryota</taxon>
        <taxon>Sar</taxon>
        <taxon>Stramenopiles</taxon>
        <taxon>Ochrophyta</taxon>
        <taxon>PX clade</taxon>
        <taxon>Phaeophyceae</taxon>
        <taxon>Ectocarpales</taxon>
        <taxon>Ectocarpaceae</taxon>
        <taxon>Ectocarpus</taxon>
    </lineage>
</organism>
<evidence type="ECO:0000256" key="1">
    <source>
        <dbReference type="SAM" id="MobiDB-lite"/>
    </source>
</evidence>
<feature type="compositionally biased region" description="Basic and acidic residues" evidence="1">
    <location>
        <begin position="274"/>
        <end position="292"/>
    </location>
</feature>
<name>D8LN28_ECTSI</name>
<dbReference type="GO" id="GO:0003676">
    <property type="term" value="F:nucleic acid binding"/>
    <property type="evidence" value="ECO:0007669"/>
    <property type="project" value="InterPro"/>
</dbReference>
<dbReference type="EMBL" id="FN649728">
    <property type="protein sequence ID" value="CBN74791.1"/>
    <property type="molecule type" value="Genomic_DNA"/>
</dbReference>